<gene>
    <name evidence="3" type="ORF">PENARI_c105G07261</name>
</gene>
<feature type="region of interest" description="Disordered" evidence="2">
    <location>
        <begin position="90"/>
        <end position="110"/>
    </location>
</feature>
<keyword evidence="4" id="KW-1185">Reference proteome</keyword>
<evidence type="ECO:0000313" key="3">
    <source>
        <dbReference type="EMBL" id="OGE46815.1"/>
    </source>
</evidence>
<evidence type="ECO:0000256" key="1">
    <source>
        <dbReference type="SAM" id="Coils"/>
    </source>
</evidence>
<dbReference type="EMBL" id="LXJU01000105">
    <property type="protein sequence ID" value="OGE46815.1"/>
    <property type="molecule type" value="Genomic_DNA"/>
</dbReference>
<sequence>MDGSFTAEICELKSANGRIEMELERTRSRLDDCLRESNTLRAEANHLRHDRQILESENEMLRDKLVETGRGIAGAMQTLGSLQLEGTDIALDDNDSQSSAFGSHAASGEI</sequence>
<evidence type="ECO:0000256" key="2">
    <source>
        <dbReference type="SAM" id="MobiDB-lite"/>
    </source>
</evidence>
<dbReference type="OrthoDB" id="5428321at2759"/>
<organism evidence="3 4">
    <name type="scientific">Penicillium arizonense</name>
    <dbReference type="NCBI Taxonomy" id="1835702"/>
    <lineage>
        <taxon>Eukaryota</taxon>
        <taxon>Fungi</taxon>
        <taxon>Dikarya</taxon>
        <taxon>Ascomycota</taxon>
        <taxon>Pezizomycotina</taxon>
        <taxon>Eurotiomycetes</taxon>
        <taxon>Eurotiomycetidae</taxon>
        <taxon>Eurotiales</taxon>
        <taxon>Aspergillaceae</taxon>
        <taxon>Penicillium</taxon>
    </lineage>
</organism>
<protein>
    <submittedName>
        <fullName evidence="3">Uncharacterized protein</fullName>
    </submittedName>
</protein>
<accession>A0A1F5L0U0</accession>
<feature type="coiled-coil region" evidence="1">
    <location>
        <begin position="23"/>
        <end position="64"/>
    </location>
</feature>
<dbReference type="Proteomes" id="UP000177622">
    <property type="component" value="Unassembled WGS sequence"/>
</dbReference>
<name>A0A1F5L0U0_PENAI</name>
<evidence type="ECO:0000313" key="4">
    <source>
        <dbReference type="Proteomes" id="UP000177622"/>
    </source>
</evidence>
<keyword evidence="1" id="KW-0175">Coiled coil</keyword>
<reference evidence="3 4" key="1">
    <citation type="journal article" date="2016" name="Sci. Rep.">
        <title>Penicillium arizonense, a new, genome sequenced fungal species, reveals a high chemical diversity in secreted metabolites.</title>
        <authorList>
            <person name="Grijseels S."/>
            <person name="Nielsen J.C."/>
            <person name="Randelovic M."/>
            <person name="Nielsen J."/>
            <person name="Nielsen K.F."/>
            <person name="Workman M."/>
            <person name="Frisvad J.C."/>
        </authorList>
    </citation>
    <scope>NUCLEOTIDE SEQUENCE [LARGE SCALE GENOMIC DNA]</scope>
    <source>
        <strain evidence="3 4">CBS 141311</strain>
    </source>
</reference>
<dbReference type="GeneID" id="34582598"/>
<proteinExistence type="predicted"/>
<dbReference type="RefSeq" id="XP_022482282.1">
    <property type="nucleotide sequence ID" value="XM_022637864.1"/>
</dbReference>
<dbReference type="AlphaFoldDB" id="A0A1F5L0U0"/>
<comment type="caution">
    <text evidence="3">The sequence shown here is derived from an EMBL/GenBank/DDBJ whole genome shotgun (WGS) entry which is preliminary data.</text>
</comment>